<dbReference type="EMBL" id="NQXA01000002">
    <property type="protein sequence ID" value="PHQ30381.1"/>
    <property type="molecule type" value="Genomic_DNA"/>
</dbReference>
<dbReference type="Pfam" id="PF13568">
    <property type="entry name" value="OMP_b-brl_2"/>
    <property type="match status" value="1"/>
</dbReference>
<keyword evidence="3" id="KW-1185">Reference proteome</keyword>
<comment type="caution">
    <text evidence="2">The sequence shown here is derived from an EMBL/GenBank/DDBJ whole genome shotgun (WGS) entry which is preliminary data.</text>
</comment>
<organism evidence="2 3">
    <name type="scientific">Leeuwenhoekiella nanhaiensis</name>
    <dbReference type="NCBI Taxonomy" id="1655491"/>
    <lineage>
        <taxon>Bacteria</taxon>
        <taxon>Pseudomonadati</taxon>
        <taxon>Bacteroidota</taxon>
        <taxon>Flavobacteriia</taxon>
        <taxon>Flavobacteriales</taxon>
        <taxon>Flavobacteriaceae</taxon>
        <taxon>Leeuwenhoekiella</taxon>
    </lineage>
</organism>
<dbReference type="Proteomes" id="UP000229433">
    <property type="component" value="Unassembled WGS sequence"/>
</dbReference>
<dbReference type="OrthoDB" id="1259003at2"/>
<evidence type="ECO:0000313" key="3">
    <source>
        <dbReference type="Proteomes" id="UP000229433"/>
    </source>
</evidence>
<dbReference type="RefSeq" id="WP_099645214.1">
    <property type="nucleotide sequence ID" value="NZ_KZ319288.1"/>
</dbReference>
<gene>
    <name evidence="2" type="ORF">CJ305_05320</name>
</gene>
<evidence type="ECO:0000313" key="2">
    <source>
        <dbReference type="EMBL" id="PHQ30381.1"/>
    </source>
</evidence>
<accession>A0A2G1VUH5</accession>
<name>A0A2G1VUH5_9FLAO</name>
<dbReference type="InterPro" id="IPR025665">
    <property type="entry name" value="Beta-barrel_OMP_2"/>
</dbReference>
<dbReference type="AlphaFoldDB" id="A0A2G1VUH5"/>
<protein>
    <recommendedName>
        <fullName evidence="1">Outer membrane protein beta-barrel domain-containing protein</fullName>
    </recommendedName>
</protein>
<proteinExistence type="predicted"/>
<evidence type="ECO:0000259" key="1">
    <source>
        <dbReference type="Pfam" id="PF13568"/>
    </source>
</evidence>
<reference evidence="2 3" key="1">
    <citation type="submission" date="2017-08" db="EMBL/GenBank/DDBJ databases">
        <title>The whole genome shortgun sequences of strain Leeuwenhoekiella nanhaiensis G18 from the South China Sea.</title>
        <authorList>
            <person name="Liu Q."/>
        </authorList>
    </citation>
    <scope>NUCLEOTIDE SEQUENCE [LARGE SCALE GENOMIC DNA]</scope>
    <source>
        <strain evidence="2 3">G18</strain>
    </source>
</reference>
<sequence length="180" mass="19708">MKRLLLGIAFLFAVGTYAQNVRYGVKTGINFSTLQGDDFDNASGRYGFAAGFFAQIPLGETLKFQPELLYSGQGIKPNSLPGSVYAERAELDYLQLPLLLSFNAGKVYFQVGPQVGLGIWNSFNNETYKNYDISGLAGIGYQIMDGLSLEARYSMGFLDVVNGPAEGKNSYFAIMAAYRL</sequence>
<feature type="domain" description="Outer membrane protein beta-barrel" evidence="1">
    <location>
        <begin position="18"/>
        <end position="160"/>
    </location>
</feature>